<feature type="compositionally biased region" description="Polar residues" evidence="1">
    <location>
        <begin position="1"/>
        <end position="10"/>
    </location>
</feature>
<organism evidence="2 3">
    <name type="scientific">Aeoliella mucimassa</name>
    <dbReference type="NCBI Taxonomy" id="2527972"/>
    <lineage>
        <taxon>Bacteria</taxon>
        <taxon>Pseudomonadati</taxon>
        <taxon>Planctomycetota</taxon>
        <taxon>Planctomycetia</taxon>
        <taxon>Pirellulales</taxon>
        <taxon>Lacipirellulaceae</taxon>
        <taxon>Aeoliella</taxon>
    </lineage>
</organism>
<feature type="region of interest" description="Disordered" evidence="1">
    <location>
        <begin position="1"/>
        <end position="41"/>
    </location>
</feature>
<evidence type="ECO:0000256" key="1">
    <source>
        <dbReference type="SAM" id="MobiDB-lite"/>
    </source>
</evidence>
<dbReference type="AlphaFoldDB" id="A0A518AIR3"/>
<dbReference type="KEGG" id="amuc:Pan181_07790"/>
<evidence type="ECO:0000313" key="2">
    <source>
        <dbReference type="EMBL" id="QDU54596.1"/>
    </source>
</evidence>
<sequence>MQRRQANQLASIRGSHLAIHSGRKQRGESTGASPVKRRRRLRTTHQLLVSQRFGLVVGNLMAPPHFLKSRGSKNRLHYAVRHVAE</sequence>
<evidence type="ECO:0000313" key="3">
    <source>
        <dbReference type="Proteomes" id="UP000315750"/>
    </source>
</evidence>
<gene>
    <name evidence="2" type="ORF">Pan181_07790</name>
</gene>
<keyword evidence="3" id="KW-1185">Reference proteome</keyword>
<dbReference type="EMBL" id="CP036278">
    <property type="protein sequence ID" value="QDU54596.1"/>
    <property type="molecule type" value="Genomic_DNA"/>
</dbReference>
<proteinExistence type="predicted"/>
<reference evidence="2 3" key="1">
    <citation type="submission" date="2019-02" db="EMBL/GenBank/DDBJ databases">
        <title>Deep-cultivation of Planctomycetes and their phenomic and genomic characterization uncovers novel biology.</title>
        <authorList>
            <person name="Wiegand S."/>
            <person name="Jogler M."/>
            <person name="Boedeker C."/>
            <person name="Pinto D."/>
            <person name="Vollmers J."/>
            <person name="Rivas-Marin E."/>
            <person name="Kohn T."/>
            <person name="Peeters S.H."/>
            <person name="Heuer A."/>
            <person name="Rast P."/>
            <person name="Oberbeckmann S."/>
            <person name="Bunk B."/>
            <person name="Jeske O."/>
            <person name="Meyerdierks A."/>
            <person name="Storesund J.E."/>
            <person name="Kallscheuer N."/>
            <person name="Luecker S."/>
            <person name="Lage O.M."/>
            <person name="Pohl T."/>
            <person name="Merkel B.J."/>
            <person name="Hornburger P."/>
            <person name="Mueller R.-W."/>
            <person name="Bruemmer F."/>
            <person name="Labrenz M."/>
            <person name="Spormann A.M."/>
            <person name="Op den Camp H."/>
            <person name="Overmann J."/>
            <person name="Amann R."/>
            <person name="Jetten M.S.M."/>
            <person name="Mascher T."/>
            <person name="Medema M.H."/>
            <person name="Devos D.P."/>
            <person name="Kaster A.-K."/>
            <person name="Ovreas L."/>
            <person name="Rohde M."/>
            <person name="Galperin M.Y."/>
            <person name="Jogler C."/>
        </authorList>
    </citation>
    <scope>NUCLEOTIDE SEQUENCE [LARGE SCALE GENOMIC DNA]</scope>
    <source>
        <strain evidence="2 3">Pan181</strain>
    </source>
</reference>
<protein>
    <submittedName>
        <fullName evidence="2">Uncharacterized protein</fullName>
    </submittedName>
</protein>
<accession>A0A518AIR3</accession>
<dbReference type="Proteomes" id="UP000315750">
    <property type="component" value="Chromosome"/>
</dbReference>
<name>A0A518AIR3_9BACT</name>